<dbReference type="Proteomes" id="UP000237230">
    <property type="component" value="Unassembled WGS sequence"/>
</dbReference>
<evidence type="ECO:0000313" key="3">
    <source>
        <dbReference type="Proteomes" id="UP000237230"/>
    </source>
</evidence>
<dbReference type="AlphaFoldDB" id="A0A2S3WV43"/>
<dbReference type="InterPro" id="IPR013423">
    <property type="entry name" value="CHP02594"/>
</dbReference>
<organism evidence="2 3">
    <name type="scientific">Pseudomonas putida</name>
    <name type="common">Arthrobacter siderocapsulatus</name>
    <dbReference type="NCBI Taxonomy" id="303"/>
    <lineage>
        <taxon>Bacteria</taxon>
        <taxon>Pseudomonadati</taxon>
        <taxon>Pseudomonadota</taxon>
        <taxon>Gammaproteobacteria</taxon>
        <taxon>Pseudomonadales</taxon>
        <taxon>Pseudomonadaceae</taxon>
        <taxon>Pseudomonas</taxon>
    </lineage>
</organism>
<sequence length="161" mass="17315">MNELPWLNEARKLIGISEIPGSQHHPEILQMWKDIKRGGIKDDETPWCAAFVGAMLERAGIRSSRFESAKSYLDWGTQLEQPAVGCIVVFTRVGGGHVGFVVGKAANGNLMVLGGNQSDAVNIRAFELSRVSGYRWPTGVPLASTALPILANDAPLSASEA</sequence>
<evidence type="ECO:0000259" key="1">
    <source>
        <dbReference type="Pfam" id="PF05257"/>
    </source>
</evidence>
<name>A0A2S3WV43_PSEPU</name>
<reference evidence="2 3" key="2">
    <citation type="submission" date="2018-03" db="EMBL/GenBank/DDBJ databases">
        <title>Draft genome of Pseudomonas putida strain KH-21-114.</title>
        <authorList>
            <person name="Yoshizawa S."/>
            <person name="Khan N.H."/>
            <person name="Nishimura M."/>
            <person name="Chiura H.X."/>
            <person name="Ogura Y."/>
            <person name="Hayashi T."/>
            <person name="Kogure K."/>
        </authorList>
    </citation>
    <scope>NUCLEOTIDE SEQUENCE [LARGE SCALE GENOMIC DNA]</scope>
    <source>
        <strain evidence="2 3">KH-21-114</strain>
    </source>
</reference>
<proteinExistence type="predicted"/>
<dbReference type="Pfam" id="PF05257">
    <property type="entry name" value="CHAP"/>
    <property type="match status" value="1"/>
</dbReference>
<accession>A0A2S3WV43</accession>
<dbReference type="InterPro" id="IPR007921">
    <property type="entry name" value="CHAP_dom"/>
</dbReference>
<reference evidence="2 3" key="1">
    <citation type="submission" date="2016-08" db="EMBL/GenBank/DDBJ databases">
        <authorList>
            <person name="Seilhamer J.J."/>
        </authorList>
    </citation>
    <scope>NUCLEOTIDE SEQUENCE [LARGE SCALE GENOMIC DNA]</scope>
    <source>
        <strain evidence="2 3">KH-21-114</strain>
    </source>
</reference>
<dbReference type="NCBIfam" id="TIGR02594">
    <property type="entry name" value="TIGR02594 family protein"/>
    <property type="match status" value="1"/>
</dbReference>
<protein>
    <submittedName>
        <fullName evidence="2">TIGR02594 family protein</fullName>
    </submittedName>
</protein>
<dbReference type="RefSeq" id="WP_103448660.1">
    <property type="nucleotide sequence ID" value="NZ_MINH01000021.1"/>
</dbReference>
<feature type="domain" description="Peptidase C51" evidence="1">
    <location>
        <begin position="42"/>
        <end position="116"/>
    </location>
</feature>
<comment type="caution">
    <text evidence="2">The sequence shown here is derived from an EMBL/GenBank/DDBJ whole genome shotgun (WGS) entry which is preliminary data.</text>
</comment>
<dbReference type="EMBL" id="MINH01000021">
    <property type="protein sequence ID" value="POG05229.1"/>
    <property type="molecule type" value="Genomic_DNA"/>
</dbReference>
<dbReference type="OrthoDB" id="8776734at2"/>
<gene>
    <name evidence="2" type="ORF">BGP84_20285</name>
</gene>
<evidence type="ECO:0000313" key="2">
    <source>
        <dbReference type="EMBL" id="POG05229.1"/>
    </source>
</evidence>